<comment type="function">
    <text evidence="8">Core component of the spliceosomal U1, U2, U4 and U5 small nuclear ribonucleoproteins (snRNPs), the building blocks of the spliceosome.</text>
</comment>
<evidence type="ECO:0000256" key="3">
    <source>
        <dbReference type="ARBA" id="ARBA00022490"/>
    </source>
</evidence>
<evidence type="ECO:0000313" key="10">
    <source>
        <dbReference type="EMBL" id="CAD8238789.1"/>
    </source>
</evidence>
<gene>
    <name evidence="10" type="ORF">PCOL08062_LOCUS5832</name>
</gene>
<dbReference type="Pfam" id="PF01423">
    <property type="entry name" value="LSM"/>
    <property type="match status" value="1"/>
</dbReference>
<dbReference type="SUPFAM" id="SSF50182">
    <property type="entry name" value="Sm-like ribonucleoproteins"/>
    <property type="match status" value="1"/>
</dbReference>
<keyword evidence="7 8" id="KW-0687">Ribonucleoprotein</keyword>
<evidence type="ECO:0000259" key="9">
    <source>
        <dbReference type="PROSITE" id="PS52002"/>
    </source>
</evidence>
<name>A0A7R9Y0T4_9VIRI</name>
<dbReference type="InterPro" id="IPR010920">
    <property type="entry name" value="LSM_dom_sf"/>
</dbReference>
<evidence type="ECO:0000256" key="4">
    <source>
        <dbReference type="ARBA" id="ARBA00022664"/>
    </source>
</evidence>
<comment type="subcellular location">
    <subcellularLocation>
        <location evidence="8">Cytoplasm</location>
        <location evidence="8">Cytosol</location>
    </subcellularLocation>
    <subcellularLocation>
        <location evidence="1 8">Nucleus</location>
    </subcellularLocation>
    <text evidence="8">SMN-mediated assembly into core snRNPs occurs in the cytosol before SMN-mediated transport to the nucleus to be included in spliceosomes.</text>
</comment>
<evidence type="ECO:0000256" key="7">
    <source>
        <dbReference type="ARBA" id="ARBA00023274"/>
    </source>
</evidence>
<keyword evidence="5 8" id="KW-0508">mRNA splicing</keyword>
<evidence type="ECO:0000256" key="5">
    <source>
        <dbReference type="ARBA" id="ARBA00023187"/>
    </source>
</evidence>
<evidence type="ECO:0000256" key="6">
    <source>
        <dbReference type="ARBA" id="ARBA00023242"/>
    </source>
</evidence>
<dbReference type="GO" id="GO:0005681">
    <property type="term" value="C:spliceosomal complex"/>
    <property type="evidence" value="ECO:0007669"/>
    <property type="project" value="InterPro"/>
</dbReference>
<dbReference type="CDD" id="cd01721">
    <property type="entry name" value="Sm_D3"/>
    <property type="match status" value="1"/>
</dbReference>
<organism evidence="10">
    <name type="scientific">Prasinoderma coloniale</name>
    <dbReference type="NCBI Taxonomy" id="156133"/>
    <lineage>
        <taxon>Eukaryota</taxon>
        <taxon>Viridiplantae</taxon>
        <taxon>Prasinodermophyta</taxon>
        <taxon>Prasinodermophyceae</taxon>
        <taxon>Prasinodermales</taxon>
        <taxon>Prasinodermaceae</taxon>
        <taxon>Prasinoderma</taxon>
    </lineage>
</organism>
<dbReference type="Gene3D" id="2.30.30.100">
    <property type="match status" value="1"/>
</dbReference>
<dbReference type="InterPro" id="IPR034099">
    <property type="entry name" value="SmD3"/>
</dbReference>
<dbReference type="EMBL" id="HBDZ01007628">
    <property type="protein sequence ID" value="CAD8238789.1"/>
    <property type="molecule type" value="Transcribed_RNA"/>
</dbReference>
<comment type="similarity">
    <text evidence="2 8">Belongs to the snRNP core protein family.</text>
</comment>
<keyword evidence="3 8" id="KW-0963">Cytoplasm</keyword>
<evidence type="ECO:0000256" key="1">
    <source>
        <dbReference type="ARBA" id="ARBA00004123"/>
    </source>
</evidence>
<dbReference type="GO" id="GO:0005829">
    <property type="term" value="C:cytosol"/>
    <property type="evidence" value="ECO:0007669"/>
    <property type="project" value="UniProtKB-SubCell"/>
</dbReference>
<feature type="domain" description="Sm" evidence="9">
    <location>
        <begin position="6"/>
        <end position="78"/>
    </location>
</feature>
<dbReference type="GO" id="GO:0000387">
    <property type="term" value="P:spliceosomal snRNP assembly"/>
    <property type="evidence" value="ECO:0007669"/>
    <property type="project" value="UniProtKB-UniRule"/>
</dbReference>
<keyword evidence="6 8" id="KW-0539">Nucleus</keyword>
<accession>A0A7R9Y0T4</accession>
<dbReference type="InterPro" id="IPR047575">
    <property type="entry name" value="Sm"/>
</dbReference>
<evidence type="ECO:0000256" key="2">
    <source>
        <dbReference type="ARBA" id="ARBA00008146"/>
    </source>
</evidence>
<keyword evidence="4 8" id="KW-0507">mRNA processing</keyword>
<dbReference type="InterPro" id="IPR001163">
    <property type="entry name" value="Sm_dom_euk/arc"/>
</dbReference>
<sequence>MPSIGVPVKMLHEAEGHVVTCELKSGEAYRGTLIEAEDNWNVQIGTASCTHRDGRITQLEHVFIRGSKIRWLVIPDMLKNAPLFKKTAPKAKAAKGAAAAKK</sequence>
<evidence type="ECO:0000256" key="8">
    <source>
        <dbReference type="RuleBase" id="RU365050"/>
    </source>
</evidence>
<dbReference type="SMART" id="SM00651">
    <property type="entry name" value="Sm"/>
    <property type="match status" value="1"/>
</dbReference>
<protein>
    <recommendedName>
        <fullName evidence="8">Small nuclear ribonucleoprotein Sm D3</fullName>
        <shortName evidence="8">Sm-D3</shortName>
    </recommendedName>
    <alternativeName>
        <fullName evidence="8">snRNP core protein D3</fullName>
    </alternativeName>
</protein>
<dbReference type="GO" id="GO:0003723">
    <property type="term" value="F:RNA binding"/>
    <property type="evidence" value="ECO:0007669"/>
    <property type="project" value="InterPro"/>
</dbReference>
<proteinExistence type="inferred from homology"/>
<dbReference type="PANTHER" id="PTHR23338">
    <property type="entry name" value="SMALL NUCLEAR RIBONUCLEOPROTEIN SM"/>
    <property type="match status" value="1"/>
</dbReference>
<dbReference type="FunFam" id="2.30.30.100:FF:000002">
    <property type="entry name" value="Small nuclear ribonucleoprotein Sm D3"/>
    <property type="match status" value="1"/>
</dbReference>
<dbReference type="InterPro" id="IPR027141">
    <property type="entry name" value="LSm4/Sm_D1/D3"/>
</dbReference>
<dbReference type="AlphaFoldDB" id="A0A7R9Y0T4"/>
<reference evidence="10" key="1">
    <citation type="submission" date="2021-01" db="EMBL/GenBank/DDBJ databases">
        <authorList>
            <person name="Corre E."/>
            <person name="Pelletier E."/>
            <person name="Niang G."/>
            <person name="Scheremetjew M."/>
            <person name="Finn R."/>
            <person name="Kale V."/>
            <person name="Holt S."/>
            <person name="Cochrane G."/>
            <person name="Meng A."/>
            <person name="Brown T."/>
            <person name="Cohen L."/>
        </authorList>
    </citation>
    <scope>NUCLEOTIDE SEQUENCE</scope>
    <source>
        <strain evidence="10">CCMP1413</strain>
    </source>
</reference>
<dbReference type="PROSITE" id="PS52002">
    <property type="entry name" value="SM"/>
    <property type="match status" value="1"/>
</dbReference>